<name>A0A852TFD1_9BACI</name>
<dbReference type="UniPathway" id="UPA00079"/>
<evidence type="ECO:0000259" key="8">
    <source>
        <dbReference type="Pfam" id="PF02776"/>
    </source>
</evidence>
<dbReference type="GO" id="GO:0000287">
    <property type="term" value="F:magnesium ion binding"/>
    <property type="evidence" value="ECO:0007669"/>
    <property type="project" value="UniProtKB-UniRule"/>
</dbReference>
<gene>
    <name evidence="6" type="primary">menD</name>
    <name evidence="10" type="ORF">F4694_004417</name>
</gene>
<dbReference type="CDD" id="cd02009">
    <property type="entry name" value="TPP_SHCHC_synthase"/>
    <property type="match status" value="1"/>
</dbReference>
<evidence type="ECO:0000256" key="1">
    <source>
        <dbReference type="ARBA" id="ARBA00022679"/>
    </source>
</evidence>
<evidence type="ECO:0000256" key="2">
    <source>
        <dbReference type="ARBA" id="ARBA00022723"/>
    </source>
</evidence>
<comment type="catalytic activity">
    <reaction evidence="6">
        <text>isochorismate + 2-oxoglutarate + H(+) = 5-enolpyruvoyl-6-hydroxy-2-succinyl-cyclohex-3-ene-1-carboxylate + CO2</text>
        <dbReference type="Rhea" id="RHEA:25593"/>
        <dbReference type="ChEBI" id="CHEBI:15378"/>
        <dbReference type="ChEBI" id="CHEBI:16526"/>
        <dbReference type="ChEBI" id="CHEBI:16810"/>
        <dbReference type="ChEBI" id="CHEBI:29780"/>
        <dbReference type="ChEBI" id="CHEBI:58818"/>
        <dbReference type="EC" id="2.2.1.9"/>
    </reaction>
</comment>
<proteinExistence type="inferred from homology"/>
<dbReference type="InterPro" id="IPR011766">
    <property type="entry name" value="TPP_enzyme_TPP-bd"/>
</dbReference>
<dbReference type="SUPFAM" id="SSF52518">
    <property type="entry name" value="Thiamin diphosphate-binding fold (THDP-binding)"/>
    <property type="match status" value="2"/>
</dbReference>
<dbReference type="GO" id="GO:0030976">
    <property type="term" value="F:thiamine pyrophosphate binding"/>
    <property type="evidence" value="ECO:0007669"/>
    <property type="project" value="UniProtKB-UniRule"/>
</dbReference>
<dbReference type="AlphaFoldDB" id="A0A852TFD1"/>
<comment type="pathway">
    <text evidence="6">Quinol/quinone metabolism; 1,4-dihydroxy-2-naphthoate biosynthesis; 1,4-dihydroxy-2-naphthoate from chorismate: step 2/7.</text>
</comment>
<dbReference type="GO" id="GO:0009234">
    <property type="term" value="P:menaquinone biosynthetic process"/>
    <property type="evidence" value="ECO:0007669"/>
    <property type="project" value="UniProtKB-UniRule"/>
</dbReference>
<dbReference type="EC" id="2.2.1.9" evidence="6"/>
<keyword evidence="4 6" id="KW-0786">Thiamine pyrophosphate</keyword>
<keyword evidence="6" id="KW-0474">Menaquinone biosynthesis</keyword>
<comment type="similarity">
    <text evidence="6">Belongs to the TPP enzyme family. MenD subfamily.</text>
</comment>
<feature type="domain" description="Thiamine pyrophosphate enzyme TPP-binding" evidence="7">
    <location>
        <begin position="429"/>
        <end position="541"/>
    </location>
</feature>
<evidence type="ECO:0000256" key="5">
    <source>
        <dbReference type="ARBA" id="ARBA00023211"/>
    </source>
</evidence>
<dbReference type="Gene3D" id="3.40.50.970">
    <property type="match status" value="2"/>
</dbReference>
<dbReference type="Pfam" id="PF02775">
    <property type="entry name" value="TPP_enzyme_C"/>
    <property type="match status" value="1"/>
</dbReference>
<keyword evidence="3 6" id="KW-0460">Magnesium</keyword>
<dbReference type="CDD" id="cd07037">
    <property type="entry name" value="TPP_PYR_MenD"/>
    <property type="match status" value="1"/>
</dbReference>
<feature type="domain" description="Menaquinone biosynthesis protein MenD middle" evidence="9">
    <location>
        <begin position="222"/>
        <end position="403"/>
    </location>
</feature>
<dbReference type="InterPro" id="IPR004433">
    <property type="entry name" value="MenaQ_synth_MenD"/>
</dbReference>
<protein>
    <recommendedName>
        <fullName evidence="6">2-succinyl-5-enolpyruvyl-6-hydroxy-3-cyclohexene-1-carboxylate synthase</fullName>
        <shortName evidence="6">SEPHCHC synthase</shortName>
        <ecNumber evidence="6">2.2.1.9</ecNumber>
    </recommendedName>
    <alternativeName>
        <fullName evidence="6">Menaquinone biosynthesis protein MenD</fullName>
    </alternativeName>
</protein>
<keyword evidence="1 6" id="KW-0808">Transferase</keyword>
<dbReference type="PIRSF" id="PIRSF004983">
    <property type="entry name" value="MenD"/>
    <property type="match status" value="1"/>
</dbReference>
<dbReference type="InterPro" id="IPR029061">
    <property type="entry name" value="THDP-binding"/>
</dbReference>
<evidence type="ECO:0000259" key="7">
    <source>
        <dbReference type="Pfam" id="PF02775"/>
    </source>
</evidence>
<dbReference type="NCBIfam" id="TIGR00173">
    <property type="entry name" value="menD"/>
    <property type="match status" value="1"/>
</dbReference>
<dbReference type="Proteomes" id="UP000548423">
    <property type="component" value="Unassembled WGS sequence"/>
</dbReference>
<dbReference type="GO" id="GO:0070204">
    <property type="term" value="F:2-succinyl-5-enolpyruvyl-6-hydroxy-3-cyclohexene-1-carboxylic-acid synthase activity"/>
    <property type="evidence" value="ECO:0007669"/>
    <property type="project" value="UniProtKB-UniRule"/>
</dbReference>
<dbReference type="Pfam" id="PF02776">
    <property type="entry name" value="TPP_enzyme_N"/>
    <property type="match status" value="1"/>
</dbReference>
<comment type="subunit">
    <text evidence="6">Homodimer.</text>
</comment>
<reference evidence="11" key="2">
    <citation type="submission" date="2020-08" db="EMBL/GenBank/DDBJ databases">
        <title>The Agave Microbiome: Exploring the role of microbial communities in plant adaptations to desert environments.</title>
        <authorList>
            <person name="Partida-Martinez L.P."/>
        </authorList>
    </citation>
    <scope>NUCLEOTIDE SEQUENCE [LARGE SCALE GENOMIC DNA]</scope>
    <source>
        <strain evidence="11">AT2.8</strain>
    </source>
</reference>
<evidence type="ECO:0000313" key="11">
    <source>
        <dbReference type="Proteomes" id="UP000548423"/>
    </source>
</evidence>
<comment type="function">
    <text evidence="6">Catalyzes the thiamine diphosphate-dependent decarboxylation of 2-oxoglutarate and the subsequent addition of the resulting succinic semialdehyde-thiamine pyrophosphate anion to isochorismate to yield 2-succinyl-5-enolpyruvyl-6-hydroxy-3-cyclohexene-1-carboxylate (SEPHCHC).</text>
</comment>
<dbReference type="PANTHER" id="PTHR42916">
    <property type="entry name" value="2-SUCCINYL-5-ENOLPYRUVYL-6-HYDROXY-3-CYCLOHEXENE-1-CARBOXYLATE SYNTHASE"/>
    <property type="match status" value="1"/>
</dbReference>
<comment type="cofactor">
    <cofactor evidence="6">
        <name>thiamine diphosphate</name>
        <dbReference type="ChEBI" id="CHEBI:58937"/>
    </cofactor>
    <text evidence="6">Binds 1 thiamine pyrophosphate per subunit.</text>
</comment>
<keyword evidence="5 6" id="KW-0464">Manganese</keyword>
<organism evidence="10 11">
    <name type="scientific">Neobacillus niacini</name>
    <dbReference type="NCBI Taxonomy" id="86668"/>
    <lineage>
        <taxon>Bacteria</taxon>
        <taxon>Bacillati</taxon>
        <taxon>Bacillota</taxon>
        <taxon>Bacilli</taxon>
        <taxon>Bacillales</taxon>
        <taxon>Bacillaceae</taxon>
        <taxon>Neobacillus</taxon>
    </lineage>
</organism>
<dbReference type="InterPro" id="IPR032264">
    <property type="entry name" value="MenD_middle"/>
</dbReference>
<evidence type="ECO:0000313" key="10">
    <source>
        <dbReference type="EMBL" id="NYE07600.1"/>
    </source>
</evidence>
<evidence type="ECO:0000256" key="4">
    <source>
        <dbReference type="ARBA" id="ARBA00023052"/>
    </source>
</evidence>
<dbReference type="Pfam" id="PF16582">
    <property type="entry name" value="TPP_enzyme_M_2"/>
    <property type="match status" value="1"/>
</dbReference>
<evidence type="ECO:0000256" key="3">
    <source>
        <dbReference type="ARBA" id="ARBA00022842"/>
    </source>
</evidence>
<dbReference type="UniPathway" id="UPA01057">
    <property type="reaction ID" value="UER00164"/>
</dbReference>
<feature type="domain" description="Thiamine pyrophosphate enzyme N-terminal TPP-binding" evidence="8">
    <location>
        <begin position="13"/>
        <end position="124"/>
    </location>
</feature>
<dbReference type="PANTHER" id="PTHR42916:SF1">
    <property type="entry name" value="PROTEIN PHYLLO, CHLOROPLASTIC"/>
    <property type="match status" value="1"/>
</dbReference>
<dbReference type="GO" id="GO:0030145">
    <property type="term" value="F:manganese ion binding"/>
    <property type="evidence" value="ECO:0007669"/>
    <property type="project" value="UniProtKB-UniRule"/>
</dbReference>
<sequence length="582" mass="64953">MNHQISLTAYLAAFVAELVQTGIKDVVVSPGSRSTPMAMVMAEHPEINIHIHVDERAAAFFALGIAKVTNKPVAILCTSGTAAANYFPAIIEARYSRVPLLVLTADRPHELREVGAPQAIDQIHLYGQHVKWFADMALPESSTEIIRYARTVGARAAAIANQSPAGPVHLNFPFREPLIPKLDEDIFQLEERPMGYVKVRNGELTIREDELKEISLKLNGYNNGIIVCGNIADDRFAQAVTDLSKMLKFPILADPLSQLRSGQHHLENIVETYDTFLRNEDAKVYLKPDVILRFGAMPLSKALTIFLKENHQAEQFVIDGAGGWRDPSSLSTEMIYCNESFFCEKVVAFSETRTSGEFLEKWLAVNNLTKANMALIKDSRQLSEGRLFYELADLLPEGATLFVGNSMPIRDLDSFFHNNSKSIKVIANRGANGIDGTVSTAIGASLYSQPLYLVLGDLTFFHDLNGLIASKLYNIDVKIIVVNNNGGGIFSFLPQSEHPKHFELLFGTPLNLDFEHAVKMFNGNFTRIKDWEHLQELMNLSTEVKGLNVYEVVTNRESNLVEHRDFWRIVSEEISNFVKGAD</sequence>
<comment type="cofactor">
    <cofactor evidence="6">
        <name>Mg(2+)</name>
        <dbReference type="ChEBI" id="CHEBI:18420"/>
    </cofactor>
    <cofactor evidence="6">
        <name>Mn(2+)</name>
        <dbReference type="ChEBI" id="CHEBI:29035"/>
    </cofactor>
</comment>
<accession>A0A852TFD1</accession>
<evidence type="ECO:0000256" key="6">
    <source>
        <dbReference type="HAMAP-Rule" id="MF_01659"/>
    </source>
</evidence>
<comment type="pathway">
    <text evidence="6">Quinol/quinone metabolism; menaquinone biosynthesis.</text>
</comment>
<dbReference type="EMBL" id="JACCBX010000010">
    <property type="protein sequence ID" value="NYE07600.1"/>
    <property type="molecule type" value="Genomic_DNA"/>
</dbReference>
<evidence type="ECO:0000259" key="9">
    <source>
        <dbReference type="Pfam" id="PF16582"/>
    </source>
</evidence>
<reference evidence="11" key="1">
    <citation type="submission" date="2020-07" db="EMBL/GenBank/DDBJ databases">
        <authorList>
            <person name="Partida-Martinez L."/>
            <person name="Huntemann M."/>
            <person name="Clum A."/>
            <person name="Wang J."/>
            <person name="Palaniappan K."/>
            <person name="Ritter S."/>
            <person name="Chen I.-M."/>
            <person name="Stamatis D."/>
            <person name="Reddy T."/>
            <person name="O'Malley R."/>
            <person name="Daum C."/>
            <person name="Shapiro N."/>
            <person name="Ivanova N."/>
            <person name="Kyrpides N."/>
            <person name="Woyke T."/>
        </authorList>
    </citation>
    <scope>NUCLEOTIDE SEQUENCE [LARGE SCALE GENOMIC DNA]</scope>
    <source>
        <strain evidence="11">AT2.8</strain>
    </source>
</reference>
<dbReference type="InterPro" id="IPR012001">
    <property type="entry name" value="Thiamin_PyroP_enz_TPP-bd_dom"/>
</dbReference>
<keyword evidence="2 6" id="KW-0479">Metal-binding</keyword>
<comment type="caution">
    <text evidence="10">The sequence shown here is derived from an EMBL/GenBank/DDBJ whole genome shotgun (WGS) entry which is preliminary data.</text>
</comment>
<dbReference type="HAMAP" id="MF_01659">
    <property type="entry name" value="MenD"/>
    <property type="match status" value="1"/>
</dbReference>
<dbReference type="Gene3D" id="3.40.50.1220">
    <property type="entry name" value="TPP-binding domain"/>
    <property type="match status" value="1"/>
</dbReference>